<feature type="compositionally biased region" description="Basic and acidic residues" evidence="1">
    <location>
        <begin position="134"/>
        <end position="144"/>
    </location>
</feature>
<feature type="region of interest" description="Disordered" evidence="1">
    <location>
        <begin position="745"/>
        <end position="803"/>
    </location>
</feature>
<feature type="compositionally biased region" description="Polar residues" evidence="1">
    <location>
        <begin position="447"/>
        <end position="458"/>
    </location>
</feature>
<proteinExistence type="predicted"/>
<dbReference type="EMBL" id="KZ826017">
    <property type="protein sequence ID" value="PYH89689.1"/>
    <property type="molecule type" value="Genomic_DNA"/>
</dbReference>
<evidence type="ECO:0000313" key="2">
    <source>
        <dbReference type="EMBL" id="PYH89689.1"/>
    </source>
</evidence>
<feature type="compositionally biased region" description="Low complexity" evidence="1">
    <location>
        <begin position="52"/>
        <end position="90"/>
    </location>
</feature>
<dbReference type="STRING" id="1448320.A0A319CYA8"/>
<protein>
    <recommendedName>
        <fullName evidence="4">S-adenosylmethionine-dependent methyltransferase-like protein</fullName>
    </recommendedName>
</protein>
<dbReference type="OrthoDB" id="4155914at2759"/>
<feature type="compositionally biased region" description="Low complexity" evidence="1">
    <location>
        <begin position="226"/>
        <end position="265"/>
    </location>
</feature>
<dbReference type="VEuPathDB" id="FungiDB:BO71DRAFT_389182"/>
<sequence>MPLFRRKHKPSAAATAFRSVEHLPAAVPRVYPDDDLDRRFSASTSRDPLPLPNNTTTTSTTKPTPTQTLPTTTAIPPSASTASVKSSYIPYSPPSASPVVQPLRRSKSQRQGPSRGNTSNSSSDDSPAWPLPDELVKAAEPEPRKSRRSIFSLHSSASRDQSGGILQRSRSVKKTPPVVEPRRFPLQQQRPLSVDTTSDRRPATAKSKEHELDSPWQKIPQPPRHSPQQYQQPYPQPQQQQQQPPQQQPQQQPQQPQQQQQQQQQQPPPQLQQEQQPPPQFQQAPTAPSTPSVGPQEAPFQPQPRNQAQPSASPPQPQTPNRSPMPQNAGPALDTRPPRSPHPSIQRANTDSGLPDHPPRSSPVEPARPPTDLAPAQPQLDPTVGARPPSRQSIGPPSPLRPLPNPQDTVATGMSERPSGPPAGQPPPSGPAQCPGNAQEAGFRNAAAQQPEQGRSTPSSRDSRRDAREEAGEIDVRTLVQKHDELQAKYSKVKRYYFEKEAQVQHLQNTVAHQRMAVSRTVLDDNEYANRFGRLDGAIKDLAFAIRKDWETLPSWLSGVVNDDAHTVGTKEMTAIGRAVMSRWLVEEVFERYFHPALEPTFSRQLKSIEMNLRRQQAKPCTEEDKENAIARISNWRRTTLDGLTNLQGPQADEYRSQLIDRLISHLVATLVSHLHDPPPPGLDTGARMIVENAVGIAEKIPLESRDIWVEYILPGSIIHEGTMKVETGLPPLTHVRVESRGSVELDPADEADETAPGASDANPPQREQRMRSVLSSLMGRRQGQGPTALAGETRIVPEERERGPGRIRFASFVTAEVRGRGPMNVLVKAPVYMIE</sequence>
<feature type="compositionally biased region" description="Pro residues" evidence="1">
    <location>
        <begin position="396"/>
        <end position="405"/>
    </location>
</feature>
<evidence type="ECO:0008006" key="4">
    <source>
        <dbReference type="Google" id="ProtNLM"/>
    </source>
</evidence>
<reference evidence="2 3" key="1">
    <citation type="submission" date="2018-02" db="EMBL/GenBank/DDBJ databases">
        <title>The genomes of Aspergillus section Nigri reveals drivers in fungal speciation.</title>
        <authorList>
            <consortium name="DOE Joint Genome Institute"/>
            <person name="Vesth T.C."/>
            <person name="Nybo J."/>
            <person name="Theobald S."/>
            <person name="Brandl J."/>
            <person name="Frisvad J.C."/>
            <person name="Nielsen K.F."/>
            <person name="Lyhne E.K."/>
            <person name="Kogle M.E."/>
            <person name="Kuo A."/>
            <person name="Riley R."/>
            <person name="Clum A."/>
            <person name="Nolan M."/>
            <person name="Lipzen A."/>
            <person name="Salamov A."/>
            <person name="Henrissat B."/>
            <person name="Wiebenga A."/>
            <person name="De vries R.P."/>
            <person name="Grigoriev I.V."/>
            <person name="Mortensen U.H."/>
            <person name="Andersen M.R."/>
            <person name="Baker S.E."/>
        </authorList>
    </citation>
    <scope>NUCLEOTIDE SEQUENCE [LARGE SCALE GENOMIC DNA]</scope>
    <source>
        <strain evidence="2 3">CBS 707.79</strain>
    </source>
</reference>
<keyword evidence="3" id="KW-1185">Reference proteome</keyword>
<feature type="compositionally biased region" description="Polar residues" evidence="1">
    <location>
        <begin position="152"/>
        <end position="161"/>
    </location>
</feature>
<feature type="compositionally biased region" description="Basic and acidic residues" evidence="1">
    <location>
        <begin position="461"/>
        <end position="476"/>
    </location>
</feature>
<feature type="compositionally biased region" description="Basic and acidic residues" evidence="1">
    <location>
        <begin position="197"/>
        <end position="213"/>
    </location>
</feature>
<accession>A0A319CYA8</accession>
<gene>
    <name evidence="2" type="ORF">BO71DRAFT_389182</name>
</gene>
<feature type="region of interest" description="Disordered" evidence="1">
    <location>
        <begin position="25"/>
        <end position="476"/>
    </location>
</feature>
<evidence type="ECO:0000256" key="1">
    <source>
        <dbReference type="SAM" id="MobiDB-lite"/>
    </source>
</evidence>
<name>A0A319CYA8_9EURO</name>
<organism evidence="2 3">
    <name type="scientific">Aspergillus ellipticus CBS 707.79</name>
    <dbReference type="NCBI Taxonomy" id="1448320"/>
    <lineage>
        <taxon>Eukaryota</taxon>
        <taxon>Fungi</taxon>
        <taxon>Dikarya</taxon>
        <taxon>Ascomycota</taxon>
        <taxon>Pezizomycotina</taxon>
        <taxon>Eurotiomycetes</taxon>
        <taxon>Eurotiomycetidae</taxon>
        <taxon>Eurotiales</taxon>
        <taxon>Aspergillaceae</taxon>
        <taxon>Aspergillus</taxon>
        <taxon>Aspergillus subgen. Circumdati</taxon>
    </lineage>
</organism>
<evidence type="ECO:0000313" key="3">
    <source>
        <dbReference type="Proteomes" id="UP000247810"/>
    </source>
</evidence>
<feature type="compositionally biased region" description="Polar residues" evidence="1">
    <location>
        <begin position="109"/>
        <end position="125"/>
    </location>
</feature>
<feature type="compositionally biased region" description="Pro residues" evidence="1">
    <location>
        <begin position="419"/>
        <end position="430"/>
    </location>
</feature>
<feature type="compositionally biased region" description="Polar residues" evidence="1">
    <location>
        <begin position="186"/>
        <end position="196"/>
    </location>
</feature>
<dbReference type="AlphaFoldDB" id="A0A319CYA8"/>
<feature type="compositionally biased region" description="Pro residues" evidence="1">
    <location>
        <begin position="266"/>
        <end position="280"/>
    </location>
</feature>
<dbReference type="Proteomes" id="UP000247810">
    <property type="component" value="Unassembled WGS sequence"/>
</dbReference>